<dbReference type="RefSeq" id="XP_012946395.1">
    <property type="nucleotide sequence ID" value="XM_013090941.1"/>
</dbReference>
<protein>
    <submittedName>
        <fullName evidence="3">Uncharacterized protein LOC106013976</fullName>
    </submittedName>
</protein>
<feature type="compositionally biased region" description="Basic and acidic residues" evidence="1">
    <location>
        <begin position="1"/>
        <end position="18"/>
    </location>
</feature>
<feature type="non-terminal residue" evidence="3">
    <location>
        <position position="187"/>
    </location>
</feature>
<evidence type="ECO:0000313" key="3">
    <source>
        <dbReference type="RefSeq" id="XP_012946395.1"/>
    </source>
</evidence>
<dbReference type="GeneID" id="106013976"/>
<proteinExistence type="predicted"/>
<feature type="region of interest" description="Disordered" evidence="1">
    <location>
        <begin position="1"/>
        <end position="26"/>
    </location>
</feature>
<name>A0ABM1AEY9_APLCA</name>
<keyword evidence="2" id="KW-1185">Reference proteome</keyword>
<gene>
    <name evidence="3" type="primary">LOC106013976</name>
</gene>
<evidence type="ECO:0000256" key="1">
    <source>
        <dbReference type="SAM" id="MobiDB-lite"/>
    </source>
</evidence>
<feature type="region of interest" description="Disordered" evidence="1">
    <location>
        <begin position="42"/>
        <end position="61"/>
    </location>
</feature>
<reference evidence="3" key="1">
    <citation type="submission" date="2025-08" db="UniProtKB">
        <authorList>
            <consortium name="RefSeq"/>
        </authorList>
    </citation>
    <scope>IDENTIFICATION</scope>
</reference>
<feature type="compositionally biased region" description="Polar residues" evidence="1">
    <location>
        <begin position="46"/>
        <end position="61"/>
    </location>
</feature>
<dbReference type="Proteomes" id="UP000694888">
    <property type="component" value="Unplaced"/>
</dbReference>
<accession>A0ABM1AEY9</accession>
<organism evidence="2 3">
    <name type="scientific">Aplysia californica</name>
    <name type="common">California sea hare</name>
    <dbReference type="NCBI Taxonomy" id="6500"/>
    <lineage>
        <taxon>Eukaryota</taxon>
        <taxon>Metazoa</taxon>
        <taxon>Spiralia</taxon>
        <taxon>Lophotrochozoa</taxon>
        <taxon>Mollusca</taxon>
        <taxon>Gastropoda</taxon>
        <taxon>Heterobranchia</taxon>
        <taxon>Euthyneura</taxon>
        <taxon>Tectipleura</taxon>
        <taxon>Aplysiida</taxon>
        <taxon>Aplysioidea</taxon>
        <taxon>Aplysiidae</taxon>
        <taxon>Aplysia</taxon>
    </lineage>
</organism>
<evidence type="ECO:0000313" key="2">
    <source>
        <dbReference type="Proteomes" id="UP000694888"/>
    </source>
</evidence>
<sequence>MVHYDRDPLYWQGREKPAAAEQNSDFDSQLRLMAEYGKGLVPENVQPASTPSSVSSAHQSQIGSFQYDTGDIARGGAKDGVATVTLGSREKSGGNSGVNIEHNKHRLWSPGSEAAGFKPYTPFSDSLFDFGKKEAKYIPPEVEVVKEVLAVPRYYDAYRDVLGLSSRDQNGGPDILRIHGTPEYPKK</sequence>
<feature type="region of interest" description="Disordered" evidence="1">
    <location>
        <begin position="165"/>
        <end position="187"/>
    </location>
</feature>